<organism evidence="2 3">
    <name type="scientific">Sphingobacterium griseoflavum</name>
    <dbReference type="NCBI Taxonomy" id="1474952"/>
    <lineage>
        <taxon>Bacteria</taxon>
        <taxon>Pseudomonadati</taxon>
        <taxon>Bacteroidota</taxon>
        <taxon>Sphingobacteriia</taxon>
        <taxon>Sphingobacteriales</taxon>
        <taxon>Sphingobacteriaceae</taxon>
        <taxon>Sphingobacterium</taxon>
    </lineage>
</organism>
<comment type="caution">
    <text evidence="2">The sequence shown here is derived from an EMBL/GenBank/DDBJ whole genome shotgun (WGS) entry which is preliminary data.</text>
</comment>
<dbReference type="PANTHER" id="PTHR48207:SF4">
    <property type="entry name" value="BLL6097 PROTEIN"/>
    <property type="match status" value="1"/>
</dbReference>
<accession>A0ABQ3HYC6</accession>
<protein>
    <submittedName>
        <fullName evidence="2">CoA transferase</fullName>
    </submittedName>
</protein>
<sequence length="380" mass="41997">MLPLADFTIIDFSQFLSGPLASLRLADLGARVIKIEKPITGDICRQMYTSDTILNGTSTVFHAINRNKESIALNLKDEDDRRVIRDLVAKADVVMHNFRPGVMERLGFDYARVREINPNVVYGEISGYGTIGPWAKKPGQDLLLQSLTGMTWLSGDAPNGPLPMGLSIVDMFAGMNLASAVLACLYRRAVQNIGAHVQISMLDSAVDIQFETVTTYFRDGKQLPKRTEVSNAHAYLAAPYGIYKTADGFAALAMGSIPLLAKLLDCPALADFKDGEQAFQERTAIKAILAKHLVTQPTRFWLDILEAADIWCADVLNWDRLTQHEGFKVLEMQQQVVMGDGFAYDTTRCPIRIDGERLTAQKGSPALGEHTDKIKQELYG</sequence>
<dbReference type="RefSeq" id="WP_189627802.1">
    <property type="nucleotide sequence ID" value="NZ_BNAF01000015.1"/>
</dbReference>
<dbReference type="EMBL" id="BNAF01000015">
    <property type="protein sequence ID" value="GHE47080.1"/>
    <property type="molecule type" value="Genomic_DNA"/>
</dbReference>
<dbReference type="InterPro" id="IPR023606">
    <property type="entry name" value="CoA-Trfase_III_dom_1_sf"/>
</dbReference>
<evidence type="ECO:0000313" key="2">
    <source>
        <dbReference type="EMBL" id="GHE47080.1"/>
    </source>
</evidence>
<evidence type="ECO:0000313" key="3">
    <source>
        <dbReference type="Proteomes" id="UP000620550"/>
    </source>
</evidence>
<proteinExistence type="predicted"/>
<dbReference type="InterPro" id="IPR044855">
    <property type="entry name" value="CoA-Trfase_III_dom3_sf"/>
</dbReference>
<gene>
    <name evidence="2" type="ORF">GCM10017764_32840</name>
</gene>
<keyword evidence="3" id="KW-1185">Reference proteome</keyword>
<dbReference type="InterPro" id="IPR003673">
    <property type="entry name" value="CoA-Trfase_fam_III"/>
</dbReference>
<dbReference type="Pfam" id="PF02515">
    <property type="entry name" value="CoA_transf_3"/>
    <property type="match status" value="1"/>
</dbReference>
<dbReference type="SUPFAM" id="SSF89796">
    <property type="entry name" value="CoA-transferase family III (CaiB/BaiF)"/>
    <property type="match status" value="1"/>
</dbReference>
<keyword evidence="1 2" id="KW-0808">Transferase</keyword>
<dbReference type="Gene3D" id="3.30.1540.10">
    <property type="entry name" value="formyl-coa transferase, domain 3"/>
    <property type="match status" value="1"/>
</dbReference>
<evidence type="ECO:0000256" key="1">
    <source>
        <dbReference type="ARBA" id="ARBA00022679"/>
    </source>
</evidence>
<dbReference type="GO" id="GO:0016740">
    <property type="term" value="F:transferase activity"/>
    <property type="evidence" value="ECO:0007669"/>
    <property type="project" value="UniProtKB-KW"/>
</dbReference>
<name>A0ABQ3HYC6_9SPHI</name>
<dbReference type="InterPro" id="IPR050483">
    <property type="entry name" value="CoA-transferase_III_domain"/>
</dbReference>
<dbReference type="PANTHER" id="PTHR48207">
    <property type="entry name" value="SUCCINATE--HYDROXYMETHYLGLUTARATE COA-TRANSFERASE"/>
    <property type="match status" value="1"/>
</dbReference>
<reference evidence="3" key="1">
    <citation type="journal article" date="2019" name="Int. J. Syst. Evol. Microbiol.">
        <title>The Global Catalogue of Microorganisms (GCM) 10K type strain sequencing project: providing services to taxonomists for standard genome sequencing and annotation.</title>
        <authorList>
            <consortium name="The Broad Institute Genomics Platform"/>
            <consortium name="The Broad Institute Genome Sequencing Center for Infectious Disease"/>
            <person name="Wu L."/>
            <person name="Ma J."/>
        </authorList>
    </citation>
    <scope>NUCLEOTIDE SEQUENCE [LARGE SCALE GENOMIC DNA]</scope>
    <source>
        <strain evidence="3">CGMCC 1.12966</strain>
    </source>
</reference>
<dbReference type="Gene3D" id="3.40.50.10540">
    <property type="entry name" value="Crotonobetainyl-coa:carnitine coa-transferase, domain 1"/>
    <property type="match status" value="1"/>
</dbReference>
<dbReference type="Proteomes" id="UP000620550">
    <property type="component" value="Unassembled WGS sequence"/>
</dbReference>